<dbReference type="EMBL" id="RAPE01000001">
    <property type="protein sequence ID" value="RKF16217.1"/>
    <property type="molecule type" value="Genomic_DNA"/>
</dbReference>
<accession>A0A3A8AWT0</accession>
<sequence>MTEFLTRAEYAAIAAEIDLPAAPYIDGKFRKGSGPMMDTLNPATGEVLTSISTAGADDVDFAVAKAREAFERGDWSRLHPSERKDVLIRLCKLITRRRNELAVMECLDSGKPIRDCVSIDIPETIDTIKWHAELIDKLYDQTAPAGDDAVAMIVREPIGVVGAVLPWNFPLMMMAWKIGPALAAGNSVIVKPAEQTTLTALRIAELASMAGLPAGVLQVLPGDGPSVGEPLGLHRAVDMVSFTGSTETGKRFLRYSADSNMKKITLECGGKNPAVVLADAENLDHVAAHVVNAAFWNMGENCSAASRLIVHKDVKEPLMERIVARIRDWKTGDPLDPANHLGALIDAKHCSKVAAYLKGEAIVGGTAEGAFVPPTVYEVKVDDARAQDEIFGPILSVIEVASTEEAIRLANDTSYGLAASVFTANARTAIRAAREIRAGTVTVNCYGEGDISTPFGGYKQSGFGGRDNSIHAHDQFTELKTIWIDLSDPAEGDNVG</sequence>
<gene>
    <name evidence="5" type="ORF">D6850_01215</name>
</gene>
<evidence type="ECO:0000313" key="5">
    <source>
        <dbReference type="EMBL" id="RKF16217.1"/>
    </source>
</evidence>
<proteinExistence type="inferred from homology"/>
<dbReference type="InterPro" id="IPR016160">
    <property type="entry name" value="Ald_DH_CS_CYS"/>
</dbReference>
<evidence type="ECO:0000256" key="2">
    <source>
        <dbReference type="PROSITE-ProRule" id="PRU10007"/>
    </source>
</evidence>
<dbReference type="InterPro" id="IPR016161">
    <property type="entry name" value="Ald_DH/histidinol_DH"/>
</dbReference>
<evidence type="ECO:0000256" key="1">
    <source>
        <dbReference type="ARBA" id="ARBA00023002"/>
    </source>
</evidence>
<comment type="similarity">
    <text evidence="3">Belongs to the aldehyde dehydrogenase family.</text>
</comment>
<keyword evidence="1 3" id="KW-0560">Oxidoreductase</keyword>
<dbReference type="Gene3D" id="3.40.605.10">
    <property type="entry name" value="Aldehyde Dehydrogenase, Chain A, domain 1"/>
    <property type="match status" value="1"/>
</dbReference>
<dbReference type="PANTHER" id="PTHR11699">
    <property type="entry name" value="ALDEHYDE DEHYDROGENASE-RELATED"/>
    <property type="match status" value="1"/>
</dbReference>
<evidence type="ECO:0000259" key="4">
    <source>
        <dbReference type="Pfam" id="PF00171"/>
    </source>
</evidence>
<organism evidence="5 6">
    <name type="scientific">Roseovarius spongiae</name>
    <dbReference type="NCBI Taxonomy" id="2320272"/>
    <lineage>
        <taxon>Bacteria</taxon>
        <taxon>Pseudomonadati</taxon>
        <taxon>Pseudomonadota</taxon>
        <taxon>Alphaproteobacteria</taxon>
        <taxon>Rhodobacterales</taxon>
        <taxon>Roseobacteraceae</taxon>
        <taxon>Roseovarius</taxon>
    </lineage>
</organism>
<dbReference type="PROSITE" id="PS00070">
    <property type="entry name" value="ALDEHYDE_DEHYDR_CYS"/>
    <property type="match status" value="1"/>
</dbReference>
<keyword evidence="6" id="KW-1185">Reference proteome</keyword>
<feature type="active site" evidence="2">
    <location>
        <position position="267"/>
    </location>
</feature>
<dbReference type="Pfam" id="PF00171">
    <property type="entry name" value="Aldedh"/>
    <property type="match status" value="1"/>
</dbReference>
<dbReference type="InterPro" id="IPR016162">
    <property type="entry name" value="Ald_DH_N"/>
</dbReference>
<dbReference type="GO" id="GO:0004030">
    <property type="term" value="F:aldehyde dehydrogenase [NAD(P)+] activity"/>
    <property type="evidence" value="ECO:0007669"/>
    <property type="project" value="UniProtKB-ARBA"/>
</dbReference>
<evidence type="ECO:0000256" key="3">
    <source>
        <dbReference type="RuleBase" id="RU003345"/>
    </source>
</evidence>
<dbReference type="CDD" id="cd07112">
    <property type="entry name" value="ALDH_GABALDH-PuuC"/>
    <property type="match status" value="1"/>
</dbReference>
<dbReference type="SUPFAM" id="SSF53720">
    <property type="entry name" value="ALDH-like"/>
    <property type="match status" value="1"/>
</dbReference>
<protein>
    <submittedName>
        <fullName evidence="5">Aldehyde dehydrogenase</fullName>
    </submittedName>
</protein>
<dbReference type="PROSITE" id="PS00687">
    <property type="entry name" value="ALDEHYDE_DEHYDR_GLU"/>
    <property type="match status" value="1"/>
</dbReference>
<dbReference type="InterPro" id="IPR016163">
    <property type="entry name" value="Ald_DH_C"/>
</dbReference>
<feature type="domain" description="Aldehyde dehydrogenase" evidence="4">
    <location>
        <begin position="31"/>
        <end position="482"/>
    </location>
</feature>
<evidence type="ECO:0000313" key="6">
    <source>
        <dbReference type="Proteomes" id="UP000281128"/>
    </source>
</evidence>
<reference evidence="5 6" key="1">
    <citation type="submission" date="2018-09" db="EMBL/GenBank/DDBJ databases">
        <title>Roseovarius spongiae sp. nov., isolated from a marine sponge.</title>
        <authorList>
            <person name="Zhuang L."/>
            <person name="Luo L."/>
        </authorList>
    </citation>
    <scope>NUCLEOTIDE SEQUENCE [LARGE SCALE GENOMIC DNA]</scope>
    <source>
        <strain evidence="5 6">HN-E21</strain>
    </source>
</reference>
<dbReference type="FunFam" id="3.40.605.10:FF:000001">
    <property type="entry name" value="Aldehyde dehydrogenase 1"/>
    <property type="match status" value="1"/>
</dbReference>
<dbReference type="InterPro" id="IPR029510">
    <property type="entry name" value="Ald_DH_CS_GLU"/>
</dbReference>
<dbReference type="Gene3D" id="3.40.309.10">
    <property type="entry name" value="Aldehyde Dehydrogenase, Chain A, domain 2"/>
    <property type="match status" value="1"/>
</dbReference>
<dbReference type="Proteomes" id="UP000281128">
    <property type="component" value="Unassembled WGS sequence"/>
</dbReference>
<dbReference type="OrthoDB" id="7827050at2"/>
<dbReference type="InterPro" id="IPR015590">
    <property type="entry name" value="Aldehyde_DH_dom"/>
</dbReference>
<comment type="caution">
    <text evidence="5">The sequence shown here is derived from an EMBL/GenBank/DDBJ whole genome shotgun (WGS) entry which is preliminary data.</text>
</comment>
<name>A0A3A8AWT0_9RHOB</name>
<dbReference type="RefSeq" id="WP_121163187.1">
    <property type="nucleotide sequence ID" value="NZ_RAPE01000001.1"/>
</dbReference>
<dbReference type="AlphaFoldDB" id="A0A3A8AWT0"/>